<dbReference type="SUPFAM" id="SSF48008">
    <property type="entry name" value="GntR ligand-binding domain-like"/>
    <property type="match status" value="1"/>
</dbReference>
<dbReference type="EMBL" id="JABAGV010000073">
    <property type="protein sequence ID" value="MBC2477059.1"/>
    <property type="molecule type" value="Genomic_DNA"/>
</dbReference>
<keyword evidence="1" id="KW-0805">Transcription regulation</keyword>
<keyword evidence="8" id="KW-0670">Pyruvate</keyword>
<reference evidence="6" key="3">
    <citation type="submission" date="2020-04" db="EMBL/GenBank/DDBJ databases">
        <authorList>
            <person name="Brown S."/>
        </authorList>
    </citation>
    <scope>NUCLEOTIDE SEQUENCE</scope>
    <source>
        <strain evidence="6">DJ015</strain>
    </source>
</reference>
<reference evidence="10" key="1">
    <citation type="submission" date="2014-12" db="EMBL/GenBank/DDBJ databases">
        <title>Genome sequence of Clostridium beijerinckii strain 59B.</title>
        <authorList>
            <person name="Little G.T."/>
            <person name="Minton N.P."/>
        </authorList>
    </citation>
    <scope>NUCLEOTIDE SEQUENCE [LARGE SCALE GENOMIC DNA]</scope>
    <source>
        <strain evidence="10">59B</strain>
    </source>
</reference>
<accession>A0A0B5Q493</accession>
<dbReference type="InterPro" id="IPR036388">
    <property type="entry name" value="WH-like_DNA-bd_sf"/>
</dbReference>
<dbReference type="PROSITE" id="PS50949">
    <property type="entry name" value="HTH_GNTR"/>
    <property type="match status" value="1"/>
</dbReference>
<evidence type="ECO:0000256" key="1">
    <source>
        <dbReference type="ARBA" id="ARBA00023015"/>
    </source>
</evidence>
<dbReference type="RefSeq" id="WP_011967659.1">
    <property type="nucleotide sequence ID" value="NZ_BKAK01000118.1"/>
</dbReference>
<keyword evidence="2" id="KW-0238">DNA-binding</keyword>
<dbReference type="InterPro" id="IPR000524">
    <property type="entry name" value="Tscrpt_reg_HTH_GntR"/>
</dbReference>
<evidence type="ECO:0000313" key="7">
    <source>
        <dbReference type="EMBL" id="MBF7807824.1"/>
    </source>
</evidence>
<proteinExistence type="predicted"/>
<dbReference type="InterPro" id="IPR011711">
    <property type="entry name" value="GntR_C"/>
</dbReference>
<dbReference type="SUPFAM" id="SSF46785">
    <property type="entry name" value="Winged helix' DNA-binding domain"/>
    <property type="match status" value="1"/>
</dbReference>
<dbReference type="Proteomes" id="UP000631418">
    <property type="component" value="Unassembled WGS sequence"/>
</dbReference>
<evidence type="ECO:0000313" key="9">
    <source>
        <dbReference type="EMBL" id="NSB17494.1"/>
    </source>
</evidence>
<reference evidence="6" key="6">
    <citation type="journal article" date="2022" name="Nat. Biotechnol.">
        <title>Carbon-negative production of acetone and isopropanol by gas fermentation at industrial pilot scale.</title>
        <authorList>
            <person name="Liew F.E."/>
            <person name="Nogle R."/>
            <person name="Abdalla T."/>
            <person name="Rasor B.J."/>
            <person name="Canter C."/>
            <person name="Jensen R.O."/>
            <person name="Wang L."/>
            <person name="Strutz J."/>
            <person name="Chirania P."/>
            <person name="De Tissera S."/>
            <person name="Mueller A.P."/>
            <person name="Ruan Z."/>
            <person name="Gao A."/>
            <person name="Tran L."/>
            <person name="Engle N.L."/>
            <person name="Bromley J.C."/>
            <person name="Daniell J."/>
            <person name="Conrado R."/>
            <person name="Tschaplinski T.J."/>
            <person name="Giannone R.J."/>
            <person name="Hettich R.L."/>
            <person name="Karim A.S."/>
            <person name="Simpson S.D."/>
            <person name="Brown S.D."/>
            <person name="Leang C."/>
            <person name="Jewett M.C."/>
            <person name="Kopke M."/>
        </authorList>
    </citation>
    <scope>NUCLEOTIDE SEQUENCE</scope>
    <source>
        <strain evidence="6">DJ015</strain>
    </source>
</reference>
<dbReference type="STRING" id="1520.LF65_00345"/>
<organism evidence="5 10">
    <name type="scientific">Clostridium beijerinckii</name>
    <name type="common">Clostridium MP</name>
    <dbReference type="NCBI Taxonomy" id="1520"/>
    <lineage>
        <taxon>Bacteria</taxon>
        <taxon>Bacillati</taxon>
        <taxon>Bacillota</taxon>
        <taxon>Clostridia</taxon>
        <taxon>Eubacteriales</taxon>
        <taxon>Clostridiaceae</taxon>
        <taxon>Clostridium</taxon>
    </lineage>
</organism>
<dbReference type="PANTHER" id="PTHR43537:SF43">
    <property type="entry name" value="GNTR-FAMILY TRANSCRIPTIONAL REGULATOR"/>
    <property type="match status" value="1"/>
</dbReference>
<evidence type="ECO:0000313" key="10">
    <source>
        <dbReference type="Proteomes" id="UP000031866"/>
    </source>
</evidence>
<dbReference type="EMBL" id="JADOEF010000001">
    <property type="protein sequence ID" value="MBF7807824.1"/>
    <property type="molecule type" value="Genomic_DNA"/>
</dbReference>
<reference evidence="7" key="5">
    <citation type="submission" date="2020-11" db="EMBL/GenBank/DDBJ databases">
        <authorList>
            <person name="Thieme N."/>
            <person name="Liebl W."/>
            <person name="Zverlov V."/>
        </authorList>
    </citation>
    <scope>NUCLEOTIDE SEQUENCE</scope>
    <source>
        <strain evidence="7">NT08</strain>
    </source>
</reference>
<reference evidence="5" key="2">
    <citation type="submission" date="2016-02" db="EMBL/GenBank/DDBJ databases">
        <title>Genome sequence of Clostridium beijerinckii strain 59B.</title>
        <authorList>
            <person name="Little G.T."/>
            <person name="Minton N.P."/>
        </authorList>
    </citation>
    <scope>NUCLEOTIDE SEQUENCE</scope>
    <source>
        <strain evidence="5">NCIMB 14988</strain>
    </source>
</reference>
<dbReference type="InterPro" id="IPR036390">
    <property type="entry name" value="WH_DNA-bd_sf"/>
</dbReference>
<evidence type="ECO:0000259" key="4">
    <source>
        <dbReference type="PROSITE" id="PS50949"/>
    </source>
</evidence>
<sequence length="233" mass="26837">MFTSNSKTPKVYHQVIEQIKNNIKSGKLKKGDRLPSEREMSESLGVSRASIREALRALEVVGLVESRQGAGNYIKTNFDNSLFEPLSVMFMLQESSIEEMYDLRETLELRCARLSAKNIENNELELLTAILDRMYIAENEDESLELDIKFHYLIAKTSRNTLLINVLEVISQLMDEFIRKSRAQILHTGKTRENLLEIHENLVRALKCRDASKAHNAMVEHFDLIRGSYGYKK</sequence>
<dbReference type="Proteomes" id="UP000821656">
    <property type="component" value="Unassembled WGS sequence"/>
</dbReference>
<dbReference type="CDD" id="cd07377">
    <property type="entry name" value="WHTH_GntR"/>
    <property type="match status" value="1"/>
</dbReference>
<evidence type="ECO:0000313" key="8">
    <source>
        <dbReference type="EMBL" id="NRV08718.1"/>
    </source>
</evidence>
<dbReference type="Proteomes" id="UP001194098">
    <property type="component" value="Unassembled WGS sequence"/>
</dbReference>
<reference evidence="8" key="4">
    <citation type="submission" date="2020-05" db="EMBL/GenBank/DDBJ databases">
        <title>Genomic insights into acetone-butanol-ethanol (ABE) fermentation by sequencing solventogenic clostridia strains.</title>
        <authorList>
            <person name="Brown S."/>
        </authorList>
    </citation>
    <scope>NUCLEOTIDE SEQUENCE</scope>
    <source>
        <strain evidence="9">DJ123</strain>
        <strain evidence="8">DJ126</strain>
    </source>
</reference>
<keyword evidence="3" id="KW-0804">Transcription</keyword>
<gene>
    <name evidence="9" type="ORF">BCD95_005753</name>
    <name evidence="8" type="ORF">DFH45_001681</name>
    <name evidence="6" type="ORF">HGI39_20605</name>
    <name evidence="7" type="ORF">IS491_03765</name>
    <name evidence="5" type="ORF">LF65_00345</name>
</gene>
<dbReference type="EMBL" id="JABSXK010000001">
    <property type="protein sequence ID" value="NRV08718.1"/>
    <property type="molecule type" value="Genomic_DNA"/>
</dbReference>
<protein>
    <submittedName>
        <fullName evidence="6">FadR family transcriptional regulator</fullName>
    </submittedName>
    <submittedName>
        <fullName evidence="5">GntR family transcriptional regulator</fullName>
    </submittedName>
    <submittedName>
        <fullName evidence="8">GntR family transcriptional repressor for pyruvate dehydrogenase complex</fullName>
    </submittedName>
</protein>
<dbReference type="Pfam" id="PF00392">
    <property type="entry name" value="GntR"/>
    <property type="match status" value="1"/>
</dbReference>
<dbReference type="GO" id="GO:0003677">
    <property type="term" value="F:DNA binding"/>
    <property type="evidence" value="ECO:0007669"/>
    <property type="project" value="UniProtKB-KW"/>
</dbReference>
<dbReference type="GO" id="GO:0003700">
    <property type="term" value="F:DNA-binding transcription factor activity"/>
    <property type="evidence" value="ECO:0007669"/>
    <property type="project" value="InterPro"/>
</dbReference>
<evidence type="ECO:0000256" key="3">
    <source>
        <dbReference type="ARBA" id="ARBA00023163"/>
    </source>
</evidence>
<dbReference type="Pfam" id="PF07729">
    <property type="entry name" value="FCD"/>
    <property type="match status" value="1"/>
</dbReference>
<dbReference type="Gene3D" id="1.10.10.10">
    <property type="entry name" value="Winged helix-like DNA-binding domain superfamily/Winged helix DNA-binding domain"/>
    <property type="match status" value="1"/>
</dbReference>
<evidence type="ECO:0000256" key="2">
    <source>
        <dbReference type="ARBA" id="ARBA00023125"/>
    </source>
</evidence>
<dbReference type="KEGG" id="cbei:LF65_00345"/>
<dbReference type="Gene3D" id="1.20.120.530">
    <property type="entry name" value="GntR ligand-binding domain-like"/>
    <property type="match status" value="1"/>
</dbReference>
<dbReference type="GeneID" id="66343186"/>
<dbReference type="Proteomes" id="UP000031866">
    <property type="component" value="Chromosome"/>
</dbReference>
<dbReference type="SMART" id="SM00895">
    <property type="entry name" value="FCD"/>
    <property type="match status" value="1"/>
</dbReference>
<dbReference type="Proteomes" id="UP000822184">
    <property type="component" value="Unassembled WGS sequence"/>
</dbReference>
<dbReference type="EMBL" id="JABTDW010000001">
    <property type="protein sequence ID" value="NSB17494.1"/>
    <property type="molecule type" value="Genomic_DNA"/>
</dbReference>
<evidence type="ECO:0000313" key="5">
    <source>
        <dbReference type="EMBL" id="AJG97014.1"/>
    </source>
</evidence>
<dbReference type="PANTHER" id="PTHR43537">
    <property type="entry name" value="TRANSCRIPTIONAL REGULATOR, GNTR FAMILY"/>
    <property type="match status" value="1"/>
</dbReference>
<dbReference type="InterPro" id="IPR008920">
    <property type="entry name" value="TF_FadR/GntR_C"/>
</dbReference>
<dbReference type="SMART" id="SM00345">
    <property type="entry name" value="HTH_GNTR"/>
    <property type="match status" value="1"/>
</dbReference>
<feature type="domain" description="HTH gntR-type" evidence="4">
    <location>
        <begin position="9"/>
        <end position="77"/>
    </location>
</feature>
<dbReference type="AlphaFoldDB" id="A0A0B5Q493"/>
<dbReference type="PRINTS" id="PR00035">
    <property type="entry name" value="HTHGNTR"/>
</dbReference>
<dbReference type="OMA" id="EWHMLDP"/>
<name>A0A0B5Q493_CLOBE</name>
<dbReference type="EMBL" id="CP010086">
    <property type="protein sequence ID" value="AJG97014.1"/>
    <property type="molecule type" value="Genomic_DNA"/>
</dbReference>
<evidence type="ECO:0000313" key="6">
    <source>
        <dbReference type="EMBL" id="MBC2477059.1"/>
    </source>
</evidence>
<dbReference type="OrthoDB" id="9799482at2"/>